<protein>
    <submittedName>
        <fullName evidence="2">Uncharacterized protein</fullName>
    </submittedName>
</protein>
<feature type="region of interest" description="Disordered" evidence="1">
    <location>
        <begin position="1"/>
        <end position="100"/>
    </location>
</feature>
<accession>A0A6B9VBR9</accession>
<gene>
    <name evidence="2" type="ORF">DS421_19g655080</name>
</gene>
<evidence type="ECO:0000313" key="2">
    <source>
        <dbReference type="EMBL" id="QHN77712.1"/>
    </source>
</evidence>
<feature type="compositionally biased region" description="Basic and acidic residues" evidence="1">
    <location>
        <begin position="30"/>
        <end position="77"/>
    </location>
</feature>
<dbReference type="AlphaFoldDB" id="A0A6B9VBR9"/>
<reference evidence="2 3" key="1">
    <citation type="submission" date="2020-01" db="EMBL/GenBank/DDBJ databases">
        <title>Genome sequence of Arachis hypogaea, cultivar Shitouqi.</title>
        <authorList>
            <person name="Zhuang W."/>
            <person name="Chen H."/>
            <person name="Varshney R."/>
            <person name="Wang D."/>
            <person name="Ming R."/>
        </authorList>
    </citation>
    <scope>NUCLEOTIDE SEQUENCE [LARGE SCALE GENOMIC DNA]</scope>
    <source>
        <tissue evidence="2">Young leaf</tissue>
    </source>
</reference>
<organism evidence="2 3">
    <name type="scientific">Arachis hypogaea</name>
    <name type="common">Peanut</name>
    <dbReference type="NCBI Taxonomy" id="3818"/>
    <lineage>
        <taxon>Eukaryota</taxon>
        <taxon>Viridiplantae</taxon>
        <taxon>Streptophyta</taxon>
        <taxon>Embryophyta</taxon>
        <taxon>Tracheophyta</taxon>
        <taxon>Spermatophyta</taxon>
        <taxon>Magnoliopsida</taxon>
        <taxon>eudicotyledons</taxon>
        <taxon>Gunneridae</taxon>
        <taxon>Pentapetalae</taxon>
        <taxon>rosids</taxon>
        <taxon>fabids</taxon>
        <taxon>Fabales</taxon>
        <taxon>Fabaceae</taxon>
        <taxon>Papilionoideae</taxon>
        <taxon>50 kb inversion clade</taxon>
        <taxon>dalbergioids sensu lato</taxon>
        <taxon>Dalbergieae</taxon>
        <taxon>Pterocarpus clade</taxon>
        <taxon>Arachis</taxon>
    </lineage>
</organism>
<evidence type="ECO:0000313" key="3">
    <source>
        <dbReference type="Proteomes" id="UP000464620"/>
    </source>
</evidence>
<dbReference type="Proteomes" id="UP000464620">
    <property type="component" value="Chromosome B09"/>
</dbReference>
<feature type="compositionally biased region" description="Polar residues" evidence="1">
    <location>
        <begin position="1"/>
        <end position="22"/>
    </location>
</feature>
<dbReference type="EMBL" id="CP031001">
    <property type="protein sequence ID" value="QHN77712.1"/>
    <property type="molecule type" value="Genomic_DNA"/>
</dbReference>
<evidence type="ECO:0000256" key="1">
    <source>
        <dbReference type="SAM" id="MobiDB-lite"/>
    </source>
</evidence>
<sequence length="106" mass="12889">MKEQNRTNQQNRKNPNKTQNSEPRARRRLTSIDEHELRRATNERRREPKKREDRVANGRLRQRDRVSNQSEDYRLEEVEADEPPASSDERQRGRNVDGGEEWIWFF</sequence>
<name>A0A6B9VBR9_ARAHY</name>
<proteinExistence type="predicted"/>
<feature type="compositionally biased region" description="Basic and acidic residues" evidence="1">
    <location>
        <begin position="87"/>
        <end position="97"/>
    </location>
</feature>